<sequence>MAEGSAQLPAPGPVGLAVLAEALAGEVHEREDDEDWELEDWPKEHVVEQLRQLPPVGRCSLEGGVARISTGEDCDTDTASELPLSPGVAARMSPGGKICGLEFSLDCPPAVKRLALLLEQPRPEADAS</sequence>
<dbReference type="EMBL" id="HBNR01057809">
    <property type="protein sequence ID" value="CAE4625405.1"/>
    <property type="molecule type" value="Transcribed_RNA"/>
</dbReference>
<organism evidence="1">
    <name type="scientific">Alexandrium monilatum</name>
    <dbReference type="NCBI Taxonomy" id="311494"/>
    <lineage>
        <taxon>Eukaryota</taxon>
        <taxon>Sar</taxon>
        <taxon>Alveolata</taxon>
        <taxon>Dinophyceae</taxon>
        <taxon>Gonyaulacales</taxon>
        <taxon>Pyrocystaceae</taxon>
        <taxon>Alexandrium</taxon>
    </lineage>
</organism>
<evidence type="ECO:0000313" key="1">
    <source>
        <dbReference type="EMBL" id="CAE4625405.1"/>
    </source>
</evidence>
<gene>
    <name evidence="1" type="ORF">AMON00008_LOCUS40676</name>
</gene>
<dbReference type="AlphaFoldDB" id="A0A7S4RVC8"/>
<accession>A0A7S4RVC8</accession>
<name>A0A7S4RVC8_9DINO</name>
<reference evidence="1" key="1">
    <citation type="submission" date="2021-01" db="EMBL/GenBank/DDBJ databases">
        <authorList>
            <person name="Corre E."/>
            <person name="Pelletier E."/>
            <person name="Niang G."/>
            <person name="Scheremetjew M."/>
            <person name="Finn R."/>
            <person name="Kale V."/>
            <person name="Holt S."/>
            <person name="Cochrane G."/>
            <person name="Meng A."/>
            <person name="Brown T."/>
            <person name="Cohen L."/>
        </authorList>
    </citation>
    <scope>NUCLEOTIDE SEQUENCE</scope>
    <source>
        <strain evidence="1">CCMP3105</strain>
    </source>
</reference>
<protein>
    <submittedName>
        <fullName evidence="1">Uncharacterized protein</fullName>
    </submittedName>
</protein>
<proteinExistence type="predicted"/>